<organism evidence="1 2">
    <name type="scientific">Ixodes persulcatus</name>
    <name type="common">Taiga tick</name>
    <dbReference type="NCBI Taxonomy" id="34615"/>
    <lineage>
        <taxon>Eukaryota</taxon>
        <taxon>Metazoa</taxon>
        <taxon>Ecdysozoa</taxon>
        <taxon>Arthropoda</taxon>
        <taxon>Chelicerata</taxon>
        <taxon>Arachnida</taxon>
        <taxon>Acari</taxon>
        <taxon>Parasitiformes</taxon>
        <taxon>Ixodida</taxon>
        <taxon>Ixodoidea</taxon>
        <taxon>Ixodidae</taxon>
        <taxon>Ixodinae</taxon>
        <taxon>Ixodes</taxon>
    </lineage>
</organism>
<comment type="caution">
    <text evidence="1">The sequence shown here is derived from an EMBL/GenBank/DDBJ whole genome shotgun (WGS) entry which is preliminary data.</text>
</comment>
<name>A0AC60QI82_IXOPE</name>
<sequence length="405" mass="45305">MKLLLPLLWCFFVPMGVHSIHFRRKTARLQQQHAAAINSVVESINSLGIRLLQTVGDRNMLLSPLSVSVALNMVLLGARGRTAYQMSSQLNHPDKKGLSELLKDMTSTGGNKRATSLDIASAMLIEQGAPYNESYHREIEDLFDANLGVTQFAQNPDEIVKEVNAWANHKTRGRIDKFLQQAPDAATKMLVLNAMYFKGNWKTQFDPEFTEMRTFHNLDGTKSRVPMMFLIHGFELGYDAALDVDVLKLPYADDHFSMILLVPRNRQNSIGAVVQGLSTSKLNSMLRNLDTQNVELTMPKLNVHQLLKLRGSLEQLGLKVPFSESANFSGISEKLDLRLNEVMHKAALDVDEEGTRAVAATQAQFVSKSLVQFTQFTVDHPFLAFIRHEKSGVVVFLAHIVSMDA</sequence>
<dbReference type="EMBL" id="JABSTQ010009045">
    <property type="protein sequence ID" value="KAG0433609.1"/>
    <property type="molecule type" value="Genomic_DNA"/>
</dbReference>
<evidence type="ECO:0000313" key="1">
    <source>
        <dbReference type="EMBL" id="KAG0433609.1"/>
    </source>
</evidence>
<dbReference type="Proteomes" id="UP000805193">
    <property type="component" value="Unassembled WGS sequence"/>
</dbReference>
<reference evidence="1 2" key="1">
    <citation type="journal article" date="2020" name="Cell">
        <title>Large-Scale Comparative Analyses of Tick Genomes Elucidate Their Genetic Diversity and Vector Capacities.</title>
        <authorList>
            <consortium name="Tick Genome and Microbiome Consortium (TIGMIC)"/>
            <person name="Jia N."/>
            <person name="Wang J."/>
            <person name="Shi W."/>
            <person name="Du L."/>
            <person name="Sun Y."/>
            <person name="Zhan W."/>
            <person name="Jiang J.F."/>
            <person name="Wang Q."/>
            <person name="Zhang B."/>
            <person name="Ji P."/>
            <person name="Bell-Sakyi L."/>
            <person name="Cui X.M."/>
            <person name="Yuan T.T."/>
            <person name="Jiang B.G."/>
            <person name="Yang W.F."/>
            <person name="Lam T.T."/>
            <person name="Chang Q.C."/>
            <person name="Ding S.J."/>
            <person name="Wang X.J."/>
            <person name="Zhu J.G."/>
            <person name="Ruan X.D."/>
            <person name="Zhao L."/>
            <person name="Wei J.T."/>
            <person name="Ye R.Z."/>
            <person name="Que T.C."/>
            <person name="Du C.H."/>
            <person name="Zhou Y.H."/>
            <person name="Cheng J.X."/>
            <person name="Dai P.F."/>
            <person name="Guo W.B."/>
            <person name="Han X.H."/>
            <person name="Huang E.J."/>
            <person name="Li L.F."/>
            <person name="Wei W."/>
            <person name="Gao Y.C."/>
            <person name="Liu J.Z."/>
            <person name="Shao H.Z."/>
            <person name="Wang X."/>
            <person name="Wang C.C."/>
            <person name="Yang T.C."/>
            <person name="Huo Q.B."/>
            <person name="Li W."/>
            <person name="Chen H.Y."/>
            <person name="Chen S.E."/>
            <person name="Zhou L.G."/>
            <person name="Ni X.B."/>
            <person name="Tian J.H."/>
            <person name="Sheng Y."/>
            <person name="Liu T."/>
            <person name="Pan Y.S."/>
            <person name="Xia L.Y."/>
            <person name="Li J."/>
            <person name="Zhao F."/>
            <person name="Cao W.C."/>
        </authorList>
    </citation>
    <scope>NUCLEOTIDE SEQUENCE [LARGE SCALE GENOMIC DNA]</scope>
    <source>
        <strain evidence="1">Iper-2018</strain>
    </source>
</reference>
<gene>
    <name evidence="1" type="ORF">HPB47_019792</name>
</gene>
<proteinExistence type="predicted"/>
<accession>A0AC60QI82</accession>
<protein>
    <submittedName>
        <fullName evidence="1">Uncharacterized protein</fullName>
    </submittedName>
</protein>
<keyword evidence="2" id="KW-1185">Reference proteome</keyword>
<evidence type="ECO:0000313" key="2">
    <source>
        <dbReference type="Proteomes" id="UP000805193"/>
    </source>
</evidence>